<keyword evidence="2" id="KW-0472">Membrane</keyword>
<proteinExistence type="predicted"/>
<feature type="transmembrane region" description="Helical" evidence="2">
    <location>
        <begin position="46"/>
        <end position="64"/>
    </location>
</feature>
<dbReference type="WBParaSite" id="jg15073">
    <property type="protein sequence ID" value="jg15073"/>
    <property type="gene ID" value="jg15073"/>
</dbReference>
<evidence type="ECO:0000313" key="3">
    <source>
        <dbReference type="Proteomes" id="UP000887574"/>
    </source>
</evidence>
<sequence length="195" mass="22546">MLTAASQPTCSSYLSCSRNNKQEDLADPLNPVKTHARSTIMPKSPFLNTVLCLFLLIILLPCILPKSLKYKRSRPDTLCNVGDEHECVCNKSMGDLDKKYMPCDYFLDVRKLTVLCIKMRHINLNARLYTNESYQQYFRRRIANIISKYCEDKSNGCYTVPSEEQMENNNSTIRPKSSPLDDEKEPEFTPEMSYY</sequence>
<dbReference type="AlphaFoldDB" id="A0A915D200"/>
<feature type="region of interest" description="Disordered" evidence="1">
    <location>
        <begin position="161"/>
        <end position="195"/>
    </location>
</feature>
<name>A0A915D200_9BILA</name>
<keyword evidence="2" id="KW-0812">Transmembrane</keyword>
<keyword evidence="2" id="KW-1133">Transmembrane helix</keyword>
<accession>A0A915D200</accession>
<evidence type="ECO:0000313" key="4">
    <source>
        <dbReference type="WBParaSite" id="jg15073"/>
    </source>
</evidence>
<dbReference type="Proteomes" id="UP000887574">
    <property type="component" value="Unplaced"/>
</dbReference>
<evidence type="ECO:0000256" key="1">
    <source>
        <dbReference type="SAM" id="MobiDB-lite"/>
    </source>
</evidence>
<organism evidence="3 4">
    <name type="scientific">Ditylenchus dipsaci</name>
    <dbReference type="NCBI Taxonomy" id="166011"/>
    <lineage>
        <taxon>Eukaryota</taxon>
        <taxon>Metazoa</taxon>
        <taxon>Ecdysozoa</taxon>
        <taxon>Nematoda</taxon>
        <taxon>Chromadorea</taxon>
        <taxon>Rhabditida</taxon>
        <taxon>Tylenchina</taxon>
        <taxon>Tylenchomorpha</taxon>
        <taxon>Sphaerularioidea</taxon>
        <taxon>Anguinidae</taxon>
        <taxon>Anguininae</taxon>
        <taxon>Ditylenchus</taxon>
    </lineage>
</organism>
<keyword evidence="3" id="KW-1185">Reference proteome</keyword>
<reference evidence="4" key="1">
    <citation type="submission" date="2022-11" db="UniProtKB">
        <authorList>
            <consortium name="WormBaseParasite"/>
        </authorList>
    </citation>
    <scope>IDENTIFICATION</scope>
</reference>
<evidence type="ECO:0000256" key="2">
    <source>
        <dbReference type="SAM" id="Phobius"/>
    </source>
</evidence>
<protein>
    <submittedName>
        <fullName evidence="4">Uncharacterized protein</fullName>
    </submittedName>
</protein>